<keyword evidence="3" id="KW-1185">Reference proteome</keyword>
<organism evidence="2 3">
    <name type="scientific">Ophiobolus disseminans</name>
    <dbReference type="NCBI Taxonomy" id="1469910"/>
    <lineage>
        <taxon>Eukaryota</taxon>
        <taxon>Fungi</taxon>
        <taxon>Dikarya</taxon>
        <taxon>Ascomycota</taxon>
        <taxon>Pezizomycotina</taxon>
        <taxon>Dothideomycetes</taxon>
        <taxon>Pleosporomycetidae</taxon>
        <taxon>Pleosporales</taxon>
        <taxon>Pleosporineae</taxon>
        <taxon>Phaeosphaeriaceae</taxon>
        <taxon>Ophiobolus</taxon>
    </lineage>
</organism>
<dbReference type="InterPro" id="IPR001810">
    <property type="entry name" value="F-box_dom"/>
</dbReference>
<dbReference type="CDD" id="cd09917">
    <property type="entry name" value="F-box_SF"/>
    <property type="match status" value="1"/>
</dbReference>
<dbReference type="EMBL" id="MU006225">
    <property type="protein sequence ID" value="KAF2826636.1"/>
    <property type="molecule type" value="Genomic_DNA"/>
</dbReference>
<feature type="domain" description="C2H2-type" evidence="1">
    <location>
        <begin position="308"/>
        <end position="332"/>
    </location>
</feature>
<gene>
    <name evidence="2" type="ORF">CC86DRAFT_322192</name>
</gene>
<dbReference type="Proteomes" id="UP000799424">
    <property type="component" value="Unassembled WGS sequence"/>
</dbReference>
<reference evidence="2" key="1">
    <citation type="journal article" date="2020" name="Stud. Mycol.">
        <title>101 Dothideomycetes genomes: a test case for predicting lifestyles and emergence of pathogens.</title>
        <authorList>
            <person name="Haridas S."/>
            <person name="Albert R."/>
            <person name="Binder M."/>
            <person name="Bloem J."/>
            <person name="Labutti K."/>
            <person name="Salamov A."/>
            <person name="Andreopoulos B."/>
            <person name="Baker S."/>
            <person name="Barry K."/>
            <person name="Bills G."/>
            <person name="Bluhm B."/>
            <person name="Cannon C."/>
            <person name="Castanera R."/>
            <person name="Culley D."/>
            <person name="Daum C."/>
            <person name="Ezra D."/>
            <person name="Gonzalez J."/>
            <person name="Henrissat B."/>
            <person name="Kuo A."/>
            <person name="Liang C."/>
            <person name="Lipzen A."/>
            <person name="Lutzoni F."/>
            <person name="Magnuson J."/>
            <person name="Mondo S."/>
            <person name="Nolan M."/>
            <person name="Ohm R."/>
            <person name="Pangilinan J."/>
            <person name="Park H.-J."/>
            <person name="Ramirez L."/>
            <person name="Alfaro M."/>
            <person name="Sun H."/>
            <person name="Tritt A."/>
            <person name="Yoshinaga Y."/>
            <person name="Zwiers L.-H."/>
            <person name="Turgeon B."/>
            <person name="Goodwin S."/>
            <person name="Spatafora J."/>
            <person name="Crous P."/>
            <person name="Grigoriev I."/>
        </authorList>
    </citation>
    <scope>NUCLEOTIDE SEQUENCE</scope>
    <source>
        <strain evidence="2">CBS 113818</strain>
    </source>
</reference>
<dbReference type="PROSITE" id="PS00028">
    <property type="entry name" value="ZINC_FINGER_C2H2_1"/>
    <property type="match status" value="1"/>
</dbReference>
<evidence type="ECO:0000313" key="2">
    <source>
        <dbReference type="EMBL" id="KAF2826636.1"/>
    </source>
</evidence>
<evidence type="ECO:0000259" key="1">
    <source>
        <dbReference type="PROSITE" id="PS00028"/>
    </source>
</evidence>
<name>A0A6A7A0M1_9PLEO</name>
<dbReference type="InterPro" id="IPR036047">
    <property type="entry name" value="F-box-like_dom_sf"/>
</dbReference>
<dbReference type="Pfam" id="PF00646">
    <property type="entry name" value="F-box"/>
    <property type="match status" value="1"/>
</dbReference>
<sequence length="432" mass="49990">MLHTIVPRGPWTFPLNWDLYAADYGDTYIPFAQHARLEPADHPNSTFTFFPSLPVELQLHIISFCDSATLFWLMQVCSALRSEASKLFWSDPSVWYTIDGAWILAGGFPGHTHNTVDALRYMQQVIVHFSSPCPLEADPWDDGLWDNAGDYTEDDVERRIHDIWQEIQRQFPCATHVVLSNNHGCPPGALLPLDLRRMAEACPPNLSVYASWLDNEKGTRFCLKRCLWRYVHDDHNLAAAEWKDVLVRRGPQHSVLPPLKKFDGPAGAYSRHKYLKHCSEYQHKARRILVLHAVEAFFFQQKDVEFMCPTPECGTVFPTQGQWMSHAIQEGHDVNLVLPDGHLDTLFAQHDERLVQLDRSIDDTMEAMRTAWGVEGSEQRRHAEHDFLSQLKQDPRYRHQRPAEQCTMWRRYQCDMEGEVFFDWNTSVSSLT</sequence>
<dbReference type="AlphaFoldDB" id="A0A6A7A0M1"/>
<proteinExistence type="predicted"/>
<dbReference type="SUPFAM" id="SSF81383">
    <property type="entry name" value="F-box domain"/>
    <property type="match status" value="1"/>
</dbReference>
<dbReference type="InterPro" id="IPR013087">
    <property type="entry name" value="Znf_C2H2_type"/>
</dbReference>
<dbReference type="OrthoDB" id="5397557at2759"/>
<protein>
    <recommendedName>
        <fullName evidence="1">C2H2-type domain-containing protein</fullName>
    </recommendedName>
</protein>
<accession>A0A6A7A0M1</accession>
<evidence type="ECO:0000313" key="3">
    <source>
        <dbReference type="Proteomes" id="UP000799424"/>
    </source>
</evidence>
<dbReference type="Gene3D" id="1.20.1280.50">
    <property type="match status" value="1"/>
</dbReference>